<evidence type="ECO:0000313" key="2">
    <source>
        <dbReference type="Proteomes" id="UP001302349"/>
    </source>
</evidence>
<proteinExistence type="predicted"/>
<accession>A0ABZ0IS99</accession>
<dbReference type="EMBL" id="CP136051">
    <property type="protein sequence ID" value="WOK06591.1"/>
    <property type="molecule type" value="Genomic_DNA"/>
</dbReference>
<keyword evidence="2" id="KW-1185">Reference proteome</keyword>
<dbReference type="Pfam" id="PF14054">
    <property type="entry name" value="DUF4249"/>
    <property type="match status" value="1"/>
</dbReference>
<sequence>MSEAIVSAYISRKLALVLPIVFIFEGCIESFDGKSTDYENSLVVDAAISDQPGPYQVLLSRSRPFGTANSLPQTGASVCVTTLEGVCYPFKEVAPGKYLSDSAEWRGQPGTTYKLEIDVNGIHFESSEELLRSTPAIDSVYYELEERYTDAEEVLSGIALFVDTHDENNSTKFYKWTSIESWEIKIEYPIDFNLWKCYDSDTSKIIQIATTRGLSKNVVSRHELNYVSTEGFRLGSYYSLLVQQSAIDQKAYSYWSEIKQSNEMAGSLFDIQHYPIRGNIYNTSDAEEVVLGYFEVLSIQDKRIFISRRDVKDLNFPGPSCYSVWDGPPPDPRFLPRRCTDCTYHGGSLKKPDFWPN</sequence>
<gene>
    <name evidence="1" type="ORF">RT717_26300</name>
</gene>
<dbReference type="InterPro" id="IPR025345">
    <property type="entry name" value="DUF4249"/>
</dbReference>
<reference evidence="1 2" key="1">
    <citation type="journal article" date="2023" name="Microbiol. Resour. Announc.">
        <title>Complete Genome Sequence of Imperialibacter roseus strain P4T.</title>
        <authorList>
            <person name="Tizabi D.R."/>
            <person name="Bachvaroff T."/>
            <person name="Hill R.T."/>
        </authorList>
    </citation>
    <scope>NUCLEOTIDE SEQUENCE [LARGE SCALE GENOMIC DNA]</scope>
    <source>
        <strain evidence="1 2">P4T</strain>
    </source>
</reference>
<evidence type="ECO:0000313" key="1">
    <source>
        <dbReference type="EMBL" id="WOK06591.1"/>
    </source>
</evidence>
<organism evidence="1 2">
    <name type="scientific">Imperialibacter roseus</name>
    <dbReference type="NCBI Taxonomy" id="1324217"/>
    <lineage>
        <taxon>Bacteria</taxon>
        <taxon>Pseudomonadati</taxon>
        <taxon>Bacteroidota</taxon>
        <taxon>Cytophagia</taxon>
        <taxon>Cytophagales</taxon>
        <taxon>Flammeovirgaceae</taxon>
        <taxon>Imperialibacter</taxon>
    </lineage>
</organism>
<dbReference type="Proteomes" id="UP001302349">
    <property type="component" value="Chromosome"/>
</dbReference>
<name>A0ABZ0IS99_9BACT</name>
<protein>
    <submittedName>
        <fullName evidence="1">DUF4249 domain-containing protein</fullName>
    </submittedName>
</protein>
<dbReference type="RefSeq" id="WP_317489305.1">
    <property type="nucleotide sequence ID" value="NZ_CP136051.1"/>
</dbReference>